<dbReference type="Proteomes" id="UP000019335">
    <property type="component" value="Chromosome 12"/>
</dbReference>
<sequence length="174" mass="19630">MFNESIVASSRATRNQAAEFQAYVTDMIPTAFRSILRMFCRAQTALRIMHRVYASIVSRQTSFTHCLRSTVNAGTMGNIFPTTASNGYIAPGHTEISTPNAVRWRPHHFDSRCEKLFCDGFCHENKKFYTGSSAHPNRTSEWVWSRGELGATKNKGPDYVEAEKKMKHTLDASS</sequence>
<evidence type="ECO:0000313" key="2">
    <source>
        <dbReference type="Proteomes" id="UP000019335"/>
    </source>
</evidence>
<proteinExistence type="predicted"/>
<protein>
    <submittedName>
        <fullName evidence="1">Uncharacterized protein</fullName>
    </submittedName>
</protein>
<dbReference type="EMBL" id="AZIL01001072">
    <property type="protein sequence ID" value="EWM24879.1"/>
    <property type="molecule type" value="Genomic_DNA"/>
</dbReference>
<gene>
    <name evidence="1" type="ORF">Naga_100265g7</name>
</gene>
<reference evidence="1 2" key="1">
    <citation type="journal article" date="2014" name="Mol. Plant">
        <title>Chromosome Scale Genome Assembly and Transcriptome Profiling of Nannochloropsis gaditana in Nitrogen Depletion.</title>
        <authorList>
            <person name="Corteggiani Carpinelli E."/>
            <person name="Telatin A."/>
            <person name="Vitulo N."/>
            <person name="Forcato C."/>
            <person name="D'Angelo M."/>
            <person name="Schiavon R."/>
            <person name="Vezzi A."/>
            <person name="Giacometti G.M."/>
            <person name="Morosinotto T."/>
            <person name="Valle G."/>
        </authorList>
    </citation>
    <scope>NUCLEOTIDE SEQUENCE [LARGE SCALE GENOMIC DNA]</scope>
    <source>
        <strain evidence="1 2">B-31</strain>
    </source>
</reference>
<dbReference type="AlphaFoldDB" id="W7TWY6"/>
<comment type="caution">
    <text evidence="1">The sequence shown here is derived from an EMBL/GenBank/DDBJ whole genome shotgun (WGS) entry which is preliminary data.</text>
</comment>
<name>W7TWY6_9STRA</name>
<organism evidence="1 2">
    <name type="scientific">Nannochloropsis gaditana</name>
    <dbReference type="NCBI Taxonomy" id="72520"/>
    <lineage>
        <taxon>Eukaryota</taxon>
        <taxon>Sar</taxon>
        <taxon>Stramenopiles</taxon>
        <taxon>Ochrophyta</taxon>
        <taxon>Eustigmatophyceae</taxon>
        <taxon>Eustigmatales</taxon>
        <taxon>Monodopsidaceae</taxon>
        <taxon>Nannochloropsis</taxon>
    </lineage>
</organism>
<evidence type="ECO:0000313" key="1">
    <source>
        <dbReference type="EMBL" id="EWM24879.1"/>
    </source>
</evidence>
<keyword evidence="2" id="KW-1185">Reference proteome</keyword>
<accession>W7TWY6</accession>